<proteinExistence type="predicted"/>
<accession>A0A8S5P0L2</accession>
<evidence type="ECO:0000313" key="1">
    <source>
        <dbReference type="EMBL" id="DAE00205.1"/>
    </source>
</evidence>
<name>A0A8S5P0L2_9CAUD</name>
<protein>
    <submittedName>
        <fullName evidence="1">Inovirus Gp2</fullName>
    </submittedName>
</protein>
<organism evidence="1">
    <name type="scientific">Myoviridae sp. ctLnO19</name>
    <dbReference type="NCBI Taxonomy" id="2825085"/>
    <lineage>
        <taxon>Viruses</taxon>
        <taxon>Duplodnaviria</taxon>
        <taxon>Heunggongvirae</taxon>
        <taxon>Uroviricota</taxon>
        <taxon>Caudoviricetes</taxon>
    </lineage>
</organism>
<dbReference type="EMBL" id="BK015301">
    <property type="protein sequence ID" value="DAE00205.1"/>
    <property type="molecule type" value="Genomic_DNA"/>
</dbReference>
<reference evidence="1" key="1">
    <citation type="journal article" date="2021" name="Proc. Natl. Acad. Sci. U.S.A.">
        <title>A Catalog of Tens of Thousands of Viruses from Human Metagenomes Reveals Hidden Associations with Chronic Diseases.</title>
        <authorList>
            <person name="Tisza M.J."/>
            <person name="Buck C.B."/>
        </authorList>
    </citation>
    <scope>NUCLEOTIDE SEQUENCE</scope>
    <source>
        <strain evidence="1">CtLnO19</strain>
    </source>
</reference>
<sequence>MHPIDYPINTIGMVSKIPPDTVPIINLVETNERSAVSKDYLSKLLTTYKTLSREEIISTLRLIVSKKERLYDLLYSNIYLDNRSTKYLKSLLYNYAKKRLKTIKKLVVSIDRNINKKDNFHMMQPIDRKKFPKDHILRNSNIPVPTKKSPWWMYTIDSNPVTRNAYLQVKDLIILNFIEHNKIYAVRMDFYVPEEYKDNLDKINKSFNSMMINLMYQLDYYLDFVCVREYSEKRGIHLHCLFLLNGNKVKDCIDLVHLVSKYWSKQFGTEEVLIHCSNLDKDKYPDKSEGLGLIEYWEYFKIEKLIQYCKYIIKDVCEREWLNKLGNGEGKNRSRLFTISWYQDRLYQIDENNKRFREEIGNNRKYLCCYDWVYGINLRTTYSVFSPPDTDKTNEKVVHDIRKYIKPNPRFIGKEQDTVMVPPALYHSR</sequence>